<dbReference type="Proteomes" id="UP001176941">
    <property type="component" value="Chromosome 7"/>
</dbReference>
<sequence length="217" mass="23574">MGKIEHRPCTQAPRRDPQLSSAHGCQWKLLRVRGLQVEVPGTPPVRKCKLLHVQPPLMGLRTHSAVPSLLPSEVGCSVHSKARSGLAQARPGCFCCGGAWVLNTNFQEQTPPPSSLSMAFRAAAHRSPGLSTRFCREMSLVRTCVFICSTGVRACVCVSQWAPFSSVACQPSLLWTQAPFMGSFLCQFFNSLSVSAHVLLFGANCGHKDFAYAPLCM</sequence>
<gene>
    <name evidence="1" type="ORF">MRATA1EN1_LOCUS27196</name>
</gene>
<name>A0ABN8ZWX7_RANTA</name>
<accession>A0ABN8ZWX7</accession>
<evidence type="ECO:0000313" key="2">
    <source>
        <dbReference type="Proteomes" id="UP001176941"/>
    </source>
</evidence>
<organism evidence="1 2">
    <name type="scientific">Rangifer tarandus platyrhynchus</name>
    <name type="common">Svalbard reindeer</name>
    <dbReference type="NCBI Taxonomy" id="3082113"/>
    <lineage>
        <taxon>Eukaryota</taxon>
        <taxon>Metazoa</taxon>
        <taxon>Chordata</taxon>
        <taxon>Craniata</taxon>
        <taxon>Vertebrata</taxon>
        <taxon>Euteleostomi</taxon>
        <taxon>Mammalia</taxon>
        <taxon>Eutheria</taxon>
        <taxon>Laurasiatheria</taxon>
        <taxon>Artiodactyla</taxon>
        <taxon>Ruminantia</taxon>
        <taxon>Pecora</taxon>
        <taxon>Cervidae</taxon>
        <taxon>Odocoileinae</taxon>
        <taxon>Rangifer</taxon>
    </lineage>
</organism>
<dbReference type="EMBL" id="OX459943">
    <property type="protein sequence ID" value="CAI9178234.1"/>
    <property type="molecule type" value="Genomic_DNA"/>
</dbReference>
<reference evidence="1" key="1">
    <citation type="submission" date="2023-04" db="EMBL/GenBank/DDBJ databases">
        <authorList>
            <consortium name="ELIXIR-Norway"/>
        </authorList>
    </citation>
    <scope>NUCLEOTIDE SEQUENCE [LARGE SCALE GENOMIC DNA]</scope>
</reference>
<protein>
    <submittedName>
        <fullName evidence="1">Uncharacterized protein</fullName>
    </submittedName>
</protein>
<proteinExistence type="predicted"/>
<keyword evidence="2" id="KW-1185">Reference proteome</keyword>
<evidence type="ECO:0000313" key="1">
    <source>
        <dbReference type="EMBL" id="CAI9178234.1"/>
    </source>
</evidence>